<dbReference type="PANTHER" id="PTHR37817">
    <property type="entry name" value="N-ACETYLTRANSFERASE EIS"/>
    <property type="match status" value="1"/>
</dbReference>
<accession>A0A4P8XW59</accession>
<dbReference type="Proteomes" id="UP000301475">
    <property type="component" value="Chromosome"/>
</dbReference>
<evidence type="ECO:0000313" key="2">
    <source>
        <dbReference type="EMBL" id="QCT07376.1"/>
    </source>
</evidence>
<keyword evidence="3" id="KW-1185">Reference proteome</keyword>
<proteinExistence type="predicted"/>
<gene>
    <name evidence="2" type="ORF">E5Z56_08405</name>
</gene>
<dbReference type="GO" id="GO:0030649">
    <property type="term" value="P:aminoglycoside antibiotic catabolic process"/>
    <property type="evidence" value="ECO:0007669"/>
    <property type="project" value="TreeGrafter"/>
</dbReference>
<organism evidence="2 3">
    <name type="scientific">Ruminococcus bovis</name>
    <dbReference type="NCBI Taxonomy" id="2564099"/>
    <lineage>
        <taxon>Bacteria</taxon>
        <taxon>Bacillati</taxon>
        <taxon>Bacillota</taxon>
        <taxon>Clostridia</taxon>
        <taxon>Eubacteriales</taxon>
        <taxon>Oscillospiraceae</taxon>
        <taxon>Ruminococcus</taxon>
    </lineage>
</organism>
<evidence type="ECO:0000259" key="1">
    <source>
        <dbReference type="PROSITE" id="PS51186"/>
    </source>
</evidence>
<reference evidence="2 3" key="1">
    <citation type="submission" date="2019-04" db="EMBL/GenBank/DDBJ databases">
        <authorList>
            <person name="Embree M."/>
            <person name="Gaffney J.R."/>
        </authorList>
    </citation>
    <scope>NUCLEOTIDE SEQUENCE [LARGE SCALE GENOMIC DNA]</scope>
    <source>
        <strain evidence="2 3">JE7A12</strain>
    </source>
</reference>
<feature type="domain" description="N-acetyltransferase" evidence="1">
    <location>
        <begin position="2"/>
        <end position="155"/>
    </location>
</feature>
<dbReference type="PROSITE" id="PS51186">
    <property type="entry name" value="GNAT"/>
    <property type="match status" value="1"/>
</dbReference>
<dbReference type="InterPro" id="IPR051554">
    <property type="entry name" value="Acetyltransferase_Eis"/>
</dbReference>
<dbReference type="AlphaFoldDB" id="A0A4P8XW59"/>
<dbReference type="CDD" id="cd04301">
    <property type="entry name" value="NAT_SF"/>
    <property type="match status" value="1"/>
</dbReference>
<dbReference type="InterPro" id="IPR000182">
    <property type="entry name" value="GNAT_dom"/>
</dbReference>
<name>A0A4P8XW59_9FIRM</name>
<dbReference type="EMBL" id="CP039381">
    <property type="protein sequence ID" value="QCT07376.1"/>
    <property type="molecule type" value="Genomic_DNA"/>
</dbReference>
<dbReference type="SUPFAM" id="SSF55729">
    <property type="entry name" value="Acyl-CoA N-acyltransferases (Nat)"/>
    <property type="match status" value="1"/>
</dbReference>
<evidence type="ECO:0000313" key="3">
    <source>
        <dbReference type="Proteomes" id="UP000301475"/>
    </source>
</evidence>
<dbReference type="RefSeq" id="WP_138157401.1">
    <property type="nucleotide sequence ID" value="NZ_CP039381.1"/>
</dbReference>
<dbReference type="KEGG" id="ruj:E5Z56_08405"/>
<dbReference type="PANTHER" id="PTHR37817:SF1">
    <property type="entry name" value="N-ACETYLTRANSFERASE EIS"/>
    <property type="match status" value="1"/>
</dbReference>
<keyword evidence="2" id="KW-0808">Transferase</keyword>
<dbReference type="OrthoDB" id="1986015at2"/>
<protein>
    <submittedName>
        <fullName evidence="2">GNAT family N-acetyltransferase</fullName>
    </submittedName>
</protein>
<dbReference type="GO" id="GO:0034069">
    <property type="term" value="F:aminoglycoside N-acetyltransferase activity"/>
    <property type="evidence" value="ECO:0007669"/>
    <property type="project" value="TreeGrafter"/>
</dbReference>
<dbReference type="Gene3D" id="3.40.630.30">
    <property type="match status" value="1"/>
</dbReference>
<dbReference type="Pfam" id="PF13527">
    <property type="entry name" value="Acetyltransf_9"/>
    <property type="match status" value="1"/>
</dbReference>
<dbReference type="InterPro" id="IPR016181">
    <property type="entry name" value="Acyl_CoA_acyltransferase"/>
</dbReference>
<sequence>MIEYSKGSMADLKELKTLWIASFNDTLKGFKTFMKNNKNKMRIYVAKDGNRTVAMLYHIPCKFLEYKAHYLYGAATESKYRNRGIMKNLIDFSLEDAKTLGEEFSFLYPADDHLYGYYYSLGYERNCFRKQATVSRDKLMHIAEYSPFCMSLSVTGMGKLRENYLKGNSLQFSQDYIKYSVANVKNYGGYVICSGDGYCFVDEDEYKKCVVSELFAKEDDIFPLLGEMLKESDADTFVFNYSPTLNIFDNEEIVPDGMVKFLGNTKVNEAYIGLRNL</sequence>